<evidence type="ECO:0000256" key="1">
    <source>
        <dbReference type="PROSITE-ProRule" id="PRU00169"/>
    </source>
</evidence>
<dbReference type="InterPro" id="IPR001789">
    <property type="entry name" value="Sig_transdc_resp-reg_receiver"/>
</dbReference>
<comment type="caution">
    <text evidence="3">The sequence shown here is derived from an EMBL/GenBank/DDBJ whole genome shotgun (WGS) entry which is preliminary data.</text>
</comment>
<feature type="modified residue" description="4-aspartylphosphate" evidence="1">
    <location>
        <position position="63"/>
    </location>
</feature>
<dbReference type="SMART" id="SM00448">
    <property type="entry name" value="REC"/>
    <property type="match status" value="1"/>
</dbReference>
<keyword evidence="4" id="KW-1185">Reference proteome</keyword>
<dbReference type="Gene3D" id="3.40.50.2300">
    <property type="match status" value="1"/>
</dbReference>
<evidence type="ECO:0000259" key="2">
    <source>
        <dbReference type="PROSITE" id="PS50110"/>
    </source>
</evidence>
<gene>
    <name evidence="3" type="ORF">RJ641_015413</name>
</gene>
<dbReference type="SUPFAM" id="SSF52172">
    <property type="entry name" value="CheY-like"/>
    <property type="match status" value="1"/>
</dbReference>
<protein>
    <submittedName>
        <fullName evidence="3">Signal transduction response regulator, receiver domain</fullName>
    </submittedName>
</protein>
<feature type="domain" description="Response regulatory" evidence="2">
    <location>
        <begin position="13"/>
        <end position="128"/>
    </location>
</feature>
<dbReference type="Proteomes" id="UP001370490">
    <property type="component" value="Unassembled WGS sequence"/>
</dbReference>
<accession>A0AAN8URZ5</accession>
<dbReference type="PANTHER" id="PTHR43228:SF1">
    <property type="entry name" value="TWO-COMPONENT RESPONSE REGULATOR ARR22"/>
    <property type="match status" value="1"/>
</dbReference>
<dbReference type="EMBL" id="JBAMMX010000021">
    <property type="protein sequence ID" value="KAK6919509.1"/>
    <property type="molecule type" value="Genomic_DNA"/>
</dbReference>
<reference evidence="3 4" key="1">
    <citation type="submission" date="2023-12" db="EMBL/GenBank/DDBJ databases">
        <title>A high-quality genome assembly for Dillenia turbinata (Dilleniales).</title>
        <authorList>
            <person name="Chanderbali A."/>
        </authorList>
    </citation>
    <scope>NUCLEOTIDE SEQUENCE [LARGE SCALE GENOMIC DNA]</scope>
    <source>
        <strain evidence="3">LSX21</strain>
        <tissue evidence="3">Leaf</tissue>
    </source>
</reference>
<dbReference type="InterPro" id="IPR052048">
    <property type="entry name" value="ST_Response_Regulator"/>
</dbReference>
<proteinExistence type="predicted"/>
<evidence type="ECO:0000313" key="4">
    <source>
        <dbReference type="Proteomes" id="UP001370490"/>
    </source>
</evidence>
<dbReference type="Pfam" id="PF00072">
    <property type="entry name" value="Response_reg"/>
    <property type="match status" value="1"/>
</dbReference>
<organism evidence="3 4">
    <name type="scientific">Dillenia turbinata</name>
    <dbReference type="NCBI Taxonomy" id="194707"/>
    <lineage>
        <taxon>Eukaryota</taxon>
        <taxon>Viridiplantae</taxon>
        <taxon>Streptophyta</taxon>
        <taxon>Embryophyta</taxon>
        <taxon>Tracheophyta</taxon>
        <taxon>Spermatophyta</taxon>
        <taxon>Magnoliopsida</taxon>
        <taxon>eudicotyledons</taxon>
        <taxon>Gunneridae</taxon>
        <taxon>Pentapetalae</taxon>
        <taxon>Dilleniales</taxon>
        <taxon>Dilleniaceae</taxon>
        <taxon>Dillenia</taxon>
    </lineage>
</organism>
<dbReference type="CDD" id="cd17546">
    <property type="entry name" value="REC_hyHK_CKI1_RcsC-like"/>
    <property type="match status" value="1"/>
</dbReference>
<sequence length="131" mass="14486">MSHQGSSSSPRFTALVVDDDRFIQMLHRKLLEKIGIEALAVVNGKEAVDLHRDGQGFNLILMDMEMPVMNGIDATREIRAMGVRCMIVGVSSVANESLRQEFLDAGLDDLLEKPLTAAKLSFIVQEMGYYG</sequence>
<keyword evidence="1" id="KW-0597">Phosphoprotein</keyword>
<dbReference type="PANTHER" id="PTHR43228">
    <property type="entry name" value="TWO-COMPONENT RESPONSE REGULATOR"/>
    <property type="match status" value="1"/>
</dbReference>
<evidence type="ECO:0000313" key="3">
    <source>
        <dbReference type="EMBL" id="KAK6919509.1"/>
    </source>
</evidence>
<dbReference type="GO" id="GO:0000160">
    <property type="term" value="P:phosphorelay signal transduction system"/>
    <property type="evidence" value="ECO:0007669"/>
    <property type="project" value="InterPro"/>
</dbReference>
<dbReference type="AlphaFoldDB" id="A0AAN8URZ5"/>
<dbReference type="PROSITE" id="PS50110">
    <property type="entry name" value="RESPONSE_REGULATORY"/>
    <property type="match status" value="1"/>
</dbReference>
<name>A0AAN8URZ5_9MAGN</name>
<dbReference type="InterPro" id="IPR011006">
    <property type="entry name" value="CheY-like_superfamily"/>
</dbReference>